<feature type="compositionally biased region" description="Basic and acidic residues" evidence="7">
    <location>
        <begin position="31"/>
        <end position="40"/>
    </location>
</feature>
<dbReference type="NCBIfam" id="NF004208">
    <property type="entry name" value="PRK05658.1"/>
    <property type="match status" value="1"/>
</dbReference>
<dbReference type="InterPro" id="IPR012760">
    <property type="entry name" value="RNA_pol_sigma_RpoD_C"/>
</dbReference>
<keyword evidence="11" id="KW-1185">Reference proteome</keyword>
<dbReference type="GO" id="GO:0016987">
    <property type="term" value="F:sigma factor activity"/>
    <property type="evidence" value="ECO:0007669"/>
    <property type="project" value="UniProtKB-UniRule"/>
</dbReference>
<dbReference type="Pfam" id="PF00140">
    <property type="entry name" value="Sigma70_r1_2"/>
    <property type="match status" value="1"/>
</dbReference>
<feature type="short sequence motif" description="Interaction with polymerase core subunit RpoC" evidence="6">
    <location>
        <begin position="469"/>
        <end position="472"/>
    </location>
</feature>
<evidence type="ECO:0000256" key="2">
    <source>
        <dbReference type="ARBA" id="ARBA00023015"/>
    </source>
</evidence>
<evidence type="ECO:0000256" key="3">
    <source>
        <dbReference type="ARBA" id="ARBA00023082"/>
    </source>
</evidence>
<feature type="region of interest" description="Disordered" evidence="7">
    <location>
        <begin position="1"/>
        <end position="40"/>
    </location>
</feature>
<dbReference type="InterPro" id="IPR013325">
    <property type="entry name" value="RNA_pol_sigma_r2"/>
</dbReference>
<feature type="region of interest" description="Disordered" evidence="7">
    <location>
        <begin position="228"/>
        <end position="272"/>
    </location>
</feature>
<feature type="region of interest" description="Sigma-70 factor domain-3" evidence="6">
    <location>
        <begin position="524"/>
        <end position="600"/>
    </location>
</feature>
<dbReference type="Gene3D" id="1.10.220.120">
    <property type="entry name" value="Sigma-70 factor, region 1.1"/>
    <property type="match status" value="1"/>
</dbReference>
<comment type="caution">
    <text evidence="10">The sequence shown here is derived from an EMBL/GenBank/DDBJ whole genome shotgun (WGS) entry which is preliminary data.</text>
</comment>
<reference evidence="10 11" key="1">
    <citation type="submission" date="2011-09" db="EMBL/GenBank/DDBJ databases">
        <authorList>
            <person name="Carlier A."/>
        </authorList>
    </citation>
    <scope>NUCLEOTIDE SEQUENCE [LARGE SCALE GENOMIC DNA]</scope>
    <source>
        <strain evidence="10 11">UZHbot1</strain>
    </source>
</reference>
<dbReference type="Pfam" id="PF04545">
    <property type="entry name" value="Sigma70_r4"/>
    <property type="match status" value="1"/>
</dbReference>
<dbReference type="InterPro" id="IPR007127">
    <property type="entry name" value="RNA_pol_sigma_70_r1_1"/>
</dbReference>
<dbReference type="SUPFAM" id="SSF88946">
    <property type="entry name" value="Sigma2 domain of RNA polymerase sigma factors"/>
    <property type="match status" value="1"/>
</dbReference>
<dbReference type="EMBL" id="CAFE01000243">
    <property type="protein sequence ID" value="CCD40295.1"/>
    <property type="molecule type" value="Genomic_DNA"/>
</dbReference>
<evidence type="ECO:0000259" key="9">
    <source>
        <dbReference type="PROSITE" id="PS00716"/>
    </source>
</evidence>
<feature type="domain" description="RNA polymerase sigma-70" evidence="8">
    <location>
        <begin position="469"/>
        <end position="482"/>
    </location>
</feature>
<evidence type="ECO:0000313" key="11">
    <source>
        <dbReference type="Proteomes" id="UP000003511"/>
    </source>
</evidence>
<keyword evidence="3 6" id="KW-0731">Sigma factor</keyword>
<dbReference type="InterPro" id="IPR028630">
    <property type="entry name" value="Sigma70_RpoD"/>
</dbReference>
<organism evidence="10 11">
    <name type="scientific">Candidatus Paraburkholderia kirkii UZHbot1</name>
    <dbReference type="NCBI Taxonomy" id="1055526"/>
    <lineage>
        <taxon>Bacteria</taxon>
        <taxon>Pseudomonadati</taxon>
        <taxon>Pseudomonadota</taxon>
        <taxon>Betaproteobacteria</taxon>
        <taxon>Burkholderiales</taxon>
        <taxon>Burkholderiaceae</taxon>
        <taxon>Paraburkholderia</taxon>
    </lineage>
</organism>
<dbReference type="InterPro" id="IPR009042">
    <property type="entry name" value="RNA_pol_sigma70_r1_2"/>
</dbReference>
<evidence type="ECO:0000313" key="10">
    <source>
        <dbReference type="EMBL" id="CCD40295.1"/>
    </source>
</evidence>
<evidence type="ECO:0000256" key="4">
    <source>
        <dbReference type="ARBA" id="ARBA00023125"/>
    </source>
</evidence>
<dbReference type="GO" id="GO:0005737">
    <property type="term" value="C:cytoplasm"/>
    <property type="evidence" value="ECO:0007669"/>
    <property type="project" value="UniProtKB-SubCell"/>
</dbReference>
<evidence type="ECO:0000256" key="7">
    <source>
        <dbReference type="SAM" id="MobiDB-lite"/>
    </source>
</evidence>
<accession>G4MGL6</accession>
<dbReference type="PANTHER" id="PTHR30603">
    <property type="entry name" value="RNA POLYMERASE SIGMA FACTOR RPO"/>
    <property type="match status" value="1"/>
</dbReference>
<keyword evidence="4 6" id="KW-0238">DNA-binding</keyword>
<reference evidence="10 11" key="2">
    <citation type="submission" date="2011-10" db="EMBL/GenBank/DDBJ databases">
        <title>Draft genome sequence of Candidatus Burkholderia kirkii.</title>
        <authorList>
            <person name="Carlier A.L."/>
            <person name="Eberl L."/>
        </authorList>
    </citation>
    <scope>NUCLEOTIDE SEQUENCE [LARGE SCALE GENOMIC DNA]</scope>
    <source>
        <strain evidence="10 11">UZHbot1</strain>
    </source>
</reference>
<dbReference type="HAMAP" id="MF_00963">
    <property type="entry name" value="Sigma70_RpoD_SigA"/>
    <property type="match status" value="1"/>
</dbReference>
<comment type="similarity">
    <text evidence="6">Belongs to the sigma-70 factor family. RpoD/SigA subfamily.</text>
</comment>
<dbReference type="Pfam" id="PF03979">
    <property type="entry name" value="Sigma70_r1_1"/>
    <property type="match status" value="1"/>
</dbReference>
<dbReference type="PROSITE" id="PS00716">
    <property type="entry name" value="SIGMA70_2"/>
    <property type="match status" value="1"/>
</dbReference>
<dbReference type="InterPro" id="IPR013324">
    <property type="entry name" value="RNA_pol_sigma_r3/r4-like"/>
</dbReference>
<dbReference type="NCBIfam" id="TIGR02937">
    <property type="entry name" value="sigma70-ECF"/>
    <property type="match status" value="1"/>
</dbReference>
<gene>
    <name evidence="6" type="primary">rpoD</name>
    <name evidence="10" type="ORF">BKIR_c67_4302</name>
</gene>
<dbReference type="GO" id="GO:0006352">
    <property type="term" value="P:DNA-templated transcription initiation"/>
    <property type="evidence" value="ECO:0007669"/>
    <property type="project" value="UniProtKB-UniRule"/>
</dbReference>
<dbReference type="PANTHER" id="PTHR30603:SF60">
    <property type="entry name" value="RNA POLYMERASE SIGMA FACTOR RPOD"/>
    <property type="match status" value="1"/>
</dbReference>
<name>G4MGL6_9BURK</name>
<feature type="region of interest" description="Sigma-70 factor domain-2" evidence="6">
    <location>
        <begin position="445"/>
        <end position="515"/>
    </location>
</feature>
<dbReference type="HOGENOM" id="CLU_014793_7_0_4"/>
<keyword evidence="5 6" id="KW-0804">Transcription</keyword>
<dbReference type="InterPro" id="IPR007631">
    <property type="entry name" value="RNA_pol_sigma_70_non-ess"/>
</dbReference>
<dbReference type="GO" id="GO:0003677">
    <property type="term" value="F:DNA binding"/>
    <property type="evidence" value="ECO:0007669"/>
    <property type="project" value="UniProtKB-UniRule"/>
</dbReference>
<dbReference type="InterPro" id="IPR042189">
    <property type="entry name" value="RNA_pol_sigma_70_r1_1_sf"/>
</dbReference>
<dbReference type="InterPro" id="IPR050239">
    <property type="entry name" value="Sigma-70_RNA_pol_init_factors"/>
</dbReference>
<evidence type="ECO:0000256" key="1">
    <source>
        <dbReference type="ARBA" id="ARBA00022490"/>
    </source>
</evidence>
<dbReference type="FunFam" id="1.10.10.10:FF:000002">
    <property type="entry name" value="RNA polymerase sigma factor SigA"/>
    <property type="match status" value="1"/>
</dbReference>
<dbReference type="InterPro" id="IPR007630">
    <property type="entry name" value="RNA_pol_sigma70_r4"/>
</dbReference>
<feature type="compositionally biased region" description="Acidic residues" evidence="7">
    <location>
        <begin position="234"/>
        <end position="265"/>
    </location>
</feature>
<dbReference type="Pfam" id="PF04542">
    <property type="entry name" value="Sigma70_r2"/>
    <property type="match status" value="1"/>
</dbReference>
<comment type="subcellular location">
    <subcellularLocation>
        <location evidence="6">Cytoplasm</location>
    </subcellularLocation>
</comment>
<feature type="domain" description="RNA polymerase sigma-70" evidence="9">
    <location>
        <begin position="638"/>
        <end position="664"/>
    </location>
</feature>
<keyword evidence="2 6" id="KW-0805">Transcription regulation</keyword>
<feature type="region of interest" description="Sigma-70 factor domain-4" evidence="6">
    <location>
        <begin position="613"/>
        <end position="666"/>
    </location>
</feature>
<dbReference type="InterPro" id="IPR007624">
    <property type="entry name" value="RNA_pol_sigma70_r3"/>
</dbReference>
<comment type="subunit">
    <text evidence="6">Interacts transiently with the RNA polymerase catalytic core.</text>
</comment>
<dbReference type="CDD" id="cd06171">
    <property type="entry name" value="Sigma70_r4"/>
    <property type="match status" value="1"/>
</dbReference>
<sequence>MANSMTKKLNDVSVEDDAMQNAESGAAPAAKVEKAKARDRRAKEKALLKDAFSSSSPGTVEELEERRGKLRALIKLGKERGFLTYGEINDHLPDNFTETEAIEGIISTFNDMGVAVYEQAPDAETLLLNDNAPNASSDDEVEEEAEVALSTVDSEFGRTTDPVRMYMREMGTVELLTREGEIEIAKRIEDGLKHMVMAISACPTTIADILAMAERVQNEEVRVDELVDGLIDPNAEDTDGFSEQEAEAIESENEESEEEEEEDDGSAQASANAAQLEALKSQSLEKFALVSEWFDKMRRAYEKEGYKSKAYLKAQEAIQTELMSIRFTARTVERLCDTLRAQVDEVRQVERQILHTVVDKCGMPRAEFITRFPGSETDLEWADKVVTEGHEYSAVLERNIPAIREQQQRLLDLQARVVLPLKDLKETNRQMAAGELKTRQAKREMTEANLRLVISIAKKYTNRGLQFLDLIQEGNIGLMKAVDKFEYRRGYKFSTYATWWIRQAITRSIADQARTIRIPVHMIETINKMNRISRQILQETGLEPDPVTLAEKMEMPEDKIRKIMKIAKEPISMETPIGDDDDSHLGDFIEDTNTVAPSDAALHASMRDVVKDVLDSLTPREAKVLRMRFGIEMSTDHTLEEVGKQFDVTRERIRQIEAKALRKLRHPSRSDKLKSFLEGN</sequence>
<dbReference type="InterPro" id="IPR007627">
    <property type="entry name" value="RNA_pol_sigma70_r2"/>
</dbReference>
<evidence type="ECO:0000256" key="6">
    <source>
        <dbReference type="HAMAP-Rule" id="MF_00963"/>
    </source>
</evidence>
<dbReference type="NCBIfam" id="TIGR02393">
    <property type="entry name" value="RpoD_Cterm"/>
    <property type="match status" value="1"/>
</dbReference>
<dbReference type="Pfam" id="PF04546">
    <property type="entry name" value="Sigma70_ner"/>
    <property type="match status" value="1"/>
</dbReference>
<dbReference type="SUPFAM" id="SSF88659">
    <property type="entry name" value="Sigma3 and sigma4 domains of RNA polymerase sigma factors"/>
    <property type="match status" value="2"/>
</dbReference>
<dbReference type="Proteomes" id="UP000003511">
    <property type="component" value="Unassembled WGS sequence"/>
</dbReference>
<dbReference type="STRING" id="1055526.BKIR_c67_4302"/>
<dbReference type="InterPro" id="IPR014284">
    <property type="entry name" value="RNA_pol_sigma-70_dom"/>
</dbReference>
<comment type="function">
    <text evidence="6">Sigma factors are initiation factors that promote the attachment of RNA polymerase to specific initiation sites and are then released. This sigma factor is the primary sigma factor during exponential growth.</text>
</comment>
<dbReference type="FunFam" id="1.10.10.10:FF:000004">
    <property type="entry name" value="RNA polymerase sigma factor SigA"/>
    <property type="match status" value="1"/>
</dbReference>
<dbReference type="PRINTS" id="PR00046">
    <property type="entry name" value="SIGMA70FCT"/>
</dbReference>
<evidence type="ECO:0000259" key="8">
    <source>
        <dbReference type="PROSITE" id="PS00715"/>
    </source>
</evidence>
<dbReference type="PROSITE" id="PS00715">
    <property type="entry name" value="SIGMA70_1"/>
    <property type="match status" value="1"/>
</dbReference>
<dbReference type="AlphaFoldDB" id="G4MGL6"/>
<dbReference type="Pfam" id="PF04539">
    <property type="entry name" value="Sigma70_r3"/>
    <property type="match status" value="1"/>
</dbReference>
<dbReference type="InterPro" id="IPR036388">
    <property type="entry name" value="WH-like_DNA-bd_sf"/>
</dbReference>
<feature type="DNA-binding region" description="H-T-H motif" evidence="6">
    <location>
        <begin position="639"/>
        <end position="658"/>
    </location>
</feature>
<keyword evidence="1 6" id="KW-0963">Cytoplasm</keyword>
<proteinExistence type="inferred from homology"/>
<protein>
    <recommendedName>
        <fullName evidence="6">RNA polymerase sigma factor RpoD</fullName>
    </recommendedName>
    <alternativeName>
        <fullName evidence="6">Sigma-70</fullName>
    </alternativeName>
</protein>
<dbReference type="InterPro" id="IPR000943">
    <property type="entry name" value="RNA_pol_sigma70"/>
</dbReference>
<dbReference type="FunFam" id="1.10.601.10:FF:000002">
    <property type="entry name" value="RNA polymerase sigma factor RpoD"/>
    <property type="match status" value="1"/>
</dbReference>
<evidence type="ECO:0000256" key="5">
    <source>
        <dbReference type="ARBA" id="ARBA00023163"/>
    </source>
</evidence>
<dbReference type="Gene3D" id="1.10.10.10">
    <property type="entry name" value="Winged helix-like DNA-binding domain superfamily/Winged helix DNA-binding domain"/>
    <property type="match status" value="2"/>
</dbReference>
<dbReference type="Gene3D" id="1.10.601.10">
    <property type="entry name" value="RNA Polymerase Primary Sigma Factor"/>
    <property type="match status" value="1"/>
</dbReference>